<proteinExistence type="predicted"/>
<dbReference type="Proteomes" id="UP000245720">
    <property type="component" value="Unassembled WGS sequence"/>
</dbReference>
<evidence type="ECO:0000256" key="2">
    <source>
        <dbReference type="SAM" id="Phobius"/>
    </source>
</evidence>
<reference evidence="3 4" key="1">
    <citation type="submission" date="2018-05" db="EMBL/GenBank/DDBJ databases">
        <title>The Hungate 1000. A catalogue of reference genomes from the rumen microbiome.</title>
        <authorList>
            <person name="Kelly W."/>
        </authorList>
    </citation>
    <scope>NUCLEOTIDE SEQUENCE [LARGE SCALE GENOMIC DNA]</scope>
    <source>
        <strain evidence="3 4">SAb67</strain>
    </source>
</reference>
<feature type="region of interest" description="Disordered" evidence="1">
    <location>
        <begin position="34"/>
        <end position="54"/>
    </location>
</feature>
<feature type="compositionally biased region" description="Basic and acidic residues" evidence="1">
    <location>
        <begin position="39"/>
        <end position="54"/>
    </location>
</feature>
<accession>A0A315Y1M2</accession>
<dbReference type="AlphaFoldDB" id="A0A315Y1M2"/>
<gene>
    <name evidence="3" type="ORF">IE37_00925</name>
</gene>
<sequence length="54" mass="6140">MTKVELIVGLLMAIASIAVALLIAYCADNKGYVSDEEWERSRQETDEHDEEVRK</sequence>
<keyword evidence="2" id="KW-0472">Membrane</keyword>
<evidence type="ECO:0000313" key="4">
    <source>
        <dbReference type="Proteomes" id="UP000245720"/>
    </source>
</evidence>
<keyword evidence="2" id="KW-0812">Transmembrane</keyword>
<dbReference type="RefSeq" id="WP_181380241.1">
    <property type="nucleotide sequence ID" value="NZ_QGDI01000003.1"/>
</dbReference>
<evidence type="ECO:0000313" key="3">
    <source>
        <dbReference type="EMBL" id="PWJ13994.1"/>
    </source>
</evidence>
<keyword evidence="2" id="KW-1133">Transmembrane helix</keyword>
<feature type="transmembrane region" description="Helical" evidence="2">
    <location>
        <begin position="6"/>
        <end position="27"/>
    </location>
</feature>
<protein>
    <submittedName>
        <fullName evidence="3">Uncharacterized protein</fullName>
    </submittedName>
</protein>
<dbReference type="EMBL" id="QGDI01000003">
    <property type="protein sequence ID" value="PWJ13994.1"/>
    <property type="molecule type" value="Genomic_DNA"/>
</dbReference>
<comment type="caution">
    <text evidence="3">The sequence shown here is derived from an EMBL/GenBank/DDBJ whole genome shotgun (WGS) entry which is preliminary data.</text>
</comment>
<evidence type="ECO:0000256" key="1">
    <source>
        <dbReference type="SAM" id="MobiDB-lite"/>
    </source>
</evidence>
<organism evidence="3 4">
    <name type="scientific">Ruminococcus flavefaciens</name>
    <dbReference type="NCBI Taxonomy" id="1265"/>
    <lineage>
        <taxon>Bacteria</taxon>
        <taxon>Bacillati</taxon>
        <taxon>Bacillota</taxon>
        <taxon>Clostridia</taxon>
        <taxon>Eubacteriales</taxon>
        <taxon>Oscillospiraceae</taxon>
        <taxon>Ruminococcus</taxon>
    </lineage>
</organism>
<name>A0A315Y1M2_RUMFL</name>